<keyword evidence="2 8" id="KW-0378">Hydrolase</keyword>
<dbReference type="SUPFAM" id="SSF49899">
    <property type="entry name" value="Concanavalin A-like lectins/glucanases"/>
    <property type="match status" value="1"/>
</dbReference>
<dbReference type="Gene3D" id="1.20.1610.10">
    <property type="entry name" value="alpha-1,2-mannosidases domains"/>
    <property type="match status" value="1"/>
</dbReference>
<evidence type="ECO:0000259" key="4">
    <source>
        <dbReference type="Pfam" id="PF00251"/>
    </source>
</evidence>
<dbReference type="SMART" id="SM00640">
    <property type="entry name" value="Glyco_32"/>
    <property type="match status" value="1"/>
</dbReference>
<feature type="domain" description="Glycosyl hydrolase family 32 C-terminal" evidence="6">
    <location>
        <begin position="1092"/>
        <end position="1224"/>
    </location>
</feature>
<evidence type="ECO:0000259" key="6">
    <source>
        <dbReference type="Pfam" id="PF08244"/>
    </source>
</evidence>
<dbReference type="Pfam" id="PF08244">
    <property type="entry name" value="Glyco_hydro_32C"/>
    <property type="match status" value="1"/>
</dbReference>
<proteinExistence type="inferred from homology"/>
<dbReference type="InterPro" id="IPR013189">
    <property type="entry name" value="Glyco_hydro_32_C"/>
</dbReference>
<name>A0ABU5PQ42_9BACL</name>
<evidence type="ECO:0000259" key="7">
    <source>
        <dbReference type="Pfam" id="PF17678"/>
    </source>
</evidence>
<dbReference type="GO" id="GO:0016798">
    <property type="term" value="F:hydrolase activity, acting on glycosyl bonds"/>
    <property type="evidence" value="ECO:0007669"/>
    <property type="project" value="UniProtKB-KW"/>
</dbReference>
<dbReference type="InterPro" id="IPR023296">
    <property type="entry name" value="Glyco_hydro_beta-prop_sf"/>
</dbReference>
<keyword evidence="3 8" id="KW-0326">Glycosidase</keyword>
<dbReference type="InterPro" id="IPR018053">
    <property type="entry name" value="Glyco_hydro_32_AS"/>
</dbReference>
<dbReference type="CDD" id="cd08996">
    <property type="entry name" value="GH32_FFase"/>
    <property type="match status" value="1"/>
</dbReference>
<dbReference type="EC" id="3.2.1.-" evidence="8"/>
<dbReference type="EMBL" id="JAYERP010000001">
    <property type="protein sequence ID" value="MEA3572049.1"/>
    <property type="molecule type" value="Genomic_DNA"/>
</dbReference>
<dbReference type="InterPro" id="IPR012939">
    <property type="entry name" value="Glyco_hydro_92"/>
</dbReference>
<evidence type="ECO:0000256" key="1">
    <source>
        <dbReference type="ARBA" id="ARBA00009902"/>
    </source>
</evidence>
<dbReference type="Proteomes" id="UP001292216">
    <property type="component" value="Unassembled WGS sequence"/>
</dbReference>
<dbReference type="InterPro" id="IPR050883">
    <property type="entry name" value="PNGase"/>
</dbReference>
<dbReference type="InterPro" id="IPR013320">
    <property type="entry name" value="ConA-like_dom_sf"/>
</dbReference>
<sequence length="1230" mass="140058">MKNTTARTDRDWASYVNTNIGTLSYKTWSTTPTVQLPHGMMEIDPVTTPGIGDKYLADKIFGFSFGPASVTVSGSPLSDRREEHASTFDHDLEETRPYKYRVFLEDHEIDAEMTAAQRSAYFRFHSARPVHVIIDGGETTQIHKHDGRIIEGERVNKGYVCYFSLEMKEATSSFGVIENSPRIYLTYEPQQKEETIEFKVGISYISLEQARKNRQQELPDWDFEASVSRARDAWNRALSAIEVEGGTEEERTIFYTAMYRTLQRMRNITEDGQYYSGFDGKVHKTEGRDFYTHDQLWDTYRCARPLQSIIEPRVFEDMVYSLVRMYEQGGLLPKFPHPGGDHAVMIGHHAASLIADACAKGLDDIHVEKAFEGMLKDATEMSLIPWRTVPATELDRVYYEQGWFPALPVREDAKVADPDEWRKKLWDLVMEKMPNQITWVPEVGVDEWVPEVDPWHRRQSVSVTLERAYDDWCVAQVARKLGRDEEAEFFLQRAGNYRHLFRPDLGLMAPKTAEGEWVEPFDPKLSGGFAGEGYFAEVNSWIYTFHVQHDVEGLIRLMGGREAFVQKLDALFTEQYTMEKPWFLGQFPDMSGLIGMYAHGNEPSFHIPYLYNYAGAPWKTQRRVRDIQHLMYNDGPAGLCGDDDIGSLSSWYVFSAMGFYPVCPGRPVYDIGSPIFEKTTLHVGEGRTFVIEARNVSKANKYIQSAVLNGQPYSRPWLSHQDLMSGGRLVLEMGPRPNKAWGSSPEDAPSSMTSLGSLPCETEECGMTLGKPIYHFTPPANWMNDPNGLIYHEGEYHLFYQYNPYGDRWGTIHWGHAVSTDLVHWQHLPIALAPSAELGEVHCYSGCAVIDDQGVPTLFYTSIGEGERNAETGAEQWMATSPDGLRTWVKSDANPVLTQEMHGEDLAVRDWRDPYVWKEGNRWLMVLGGSLQGKGCALLYESANLQDWTFRHLLHTGEESLWECPNAFRLQDKAVLIYSPSDKVKYLVGSMGDDLRFVKEQEGLVDHGGWEGYYAPQSMLAPDGRRILWGWLPDNARGEMKEIQGWSGVQSIPRTVELHPDTNTLIFKPVVELQVLRETPYELPKTVWSPGHHELGIQGKAAEIIAEFELTGSETSFGFEVFRSPDGEEQTTLKFDVSGGQIVLDRSRSSQAAGVHSWELVAPYEMQQHKQLRVHLFLDHSIVEVFVNDELCLTGRVYPLREDSDSIRLFIQGSSVTMKSLFAWNLRSIW</sequence>
<evidence type="ECO:0000259" key="5">
    <source>
        <dbReference type="Pfam" id="PF07971"/>
    </source>
</evidence>
<dbReference type="PROSITE" id="PS00609">
    <property type="entry name" value="GLYCOSYL_HYDROL_F32"/>
    <property type="match status" value="1"/>
</dbReference>
<dbReference type="Gene3D" id="3.30.2080.10">
    <property type="entry name" value="GH92 mannosidase domain"/>
    <property type="match status" value="1"/>
</dbReference>
<evidence type="ECO:0000256" key="3">
    <source>
        <dbReference type="ARBA" id="ARBA00023295"/>
    </source>
</evidence>
<dbReference type="InterPro" id="IPR008928">
    <property type="entry name" value="6-hairpin_glycosidase_sf"/>
</dbReference>
<dbReference type="InterPro" id="IPR013148">
    <property type="entry name" value="Glyco_hydro_32_N"/>
</dbReference>
<dbReference type="PANTHER" id="PTHR12143:SF43">
    <property type="entry name" value="PUTATIVE-RELATED"/>
    <property type="match status" value="1"/>
</dbReference>
<dbReference type="Gene3D" id="1.20.1050.60">
    <property type="entry name" value="alpha-1,2-mannosidase"/>
    <property type="match status" value="1"/>
</dbReference>
<feature type="domain" description="Glycosyl hydrolase family 92" evidence="5">
    <location>
        <begin position="209"/>
        <end position="735"/>
    </location>
</feature>
<dbReference type="Pfam" id="PF00251">
    <property type="entry name" value="Glyco_hydro_32N"/>
    <property type="match status" value="1"/>
</dbReference>
<dbReference type="Gene3D" id="2.115.10.20">
    <property type="entry name" value="Glycosyl hydrolase domain, family 43"/>
    <property type="match status" value="1"/>
</dbReference>
<dbReference type="InterPro" id="IPR041371">
    <property type="entry name" value="GH92_N"/>
</dbReference>
<organism evidence="8 9">
    <name type="scientific">Paenibacillus phoenicis</name>
    <dbReference type="NCBI Taxonomy" id="554117"/>
    <lineage>
        <taxon>Bacteria</taxon>
        <taxon>Bacillati</taxon>
        <taxon>Bacillota</taxon>
        <taxon>Bacilli</taxon>
        <taxon>Bacillales</taxon>
        <taxon>Paenibacillaceae</taxon>
        <taxon>Paenibacillus</taxon>
    </lineage>
</organism>
<evidence type="ECO:0000313" key="8">
    <source>
        <dbReference type="EMBL" id="MEA3572049.1"/>
    </source>
</evidence>
<dbReference type="Gene3D" id="2.70.98.10">
    <property type="match status" value="1"/>
</dbReference>
<dbReference type="InterPro" id="IPR014718">
    <property type="entry name" value="GH-type_carb-bd"/>
</dbReference>
<reference evidence="8 9" key="1">
    <citation type="submission" date="2023-12" db="EMBL/GenBank/DDBJ databases">
        <title>Whole genome sequencing of Paenibacillus phoenicis isolated from the Phoenix Mars Lander spacecraft assembly facility.</title>
        <authorList>
            <person name="Garcia A."/>
            <person name="Venkateswaran K."/>
        </authorList>
    </citation>
    <scope>NUCLEOTIDE SEQUENCE [LARGE SCALE GENOMIC DNA]</scope>
    <source>
        <strain evidence="8 9">3PO2SA</strain>
    </source>
</reference>
<accession>A0ABU5PQ42</accession>
<comment type="caution">
    <text evidence="8">The sequence shown here is derived from an EMBL/GenBank/DDBJ whole genome shotgun (WGS) entry which is preliminary data.</text>
</comment>
<protein>
    <submittedName>
        <fullName evidence="8">GH92 family glycosyl hydrolase</fullName>
        <ecNumber evidence="8">3.2.1.-</ecNumber>
    </submittedName>
</protein>
<feature type="domain" description="Glycosyl hydrolase family 32 N-terminal" evidence="4">
    <location>
        <begin position="775"/>
        <end position="1069"/>
    </location>
</feature>
<dbReference type="InterPro" id="IPR001362">
    <property type="entry name" value="Glyco_hydro_32"/>
</dbReference>
<dbReference type="Pfam" id="PF07971">
    <property type="entry name" value="Glyco_hydro_92"/>
    <property type="match status" value="1"/>
</dbReference>
<dbReference type="Gene3D" id="2.60.120.560">
    <property type="entry name" value="Exo-inulinase, domain 1"/>
    <property type="match status" value="1"/>
</dbReference>
<evidence type="ECO:0000256" key="2">
    <source>
        <dbReference type="ARBA" id="ARBA00022801"/>
    </source>
</evidence>
<feature type="domain" description="Glycosyl hydrolase family 92 N-terminal" evidence="7">
    <location>
        <begin position="15"/>
        <end position="203"/>
    </location>
</feature>
<dbReference type="Pfam" id="PF17678">
    <property type="entry name" value="Glyco_hydro_92N"/>
    <property type="match status" value="1"/>
</dbReference>
<gene>
    <name evidence="8" type="ORF">U9M73_19180</name>
</gene>
<keyword evidence="9" id="KW-1185">Reference proteome</keyword>
<dbReference type="SUPFAM" id="SSF75005">
    <property type="entry name" value="Arabinanase/levansucrase/invertase"/>
    <property type="match status" value="1"/>
</dbReference>
<dbReference type="SUPFAM" id="SSF48208">
    <property type="entry name" value="Six-hairpin glycosidases"/>
    <property type="match status" value="1"/>
</dbReference>
<dbReference type="NCBIfam" id="TIGR01180">
    <property type="entry name" value="aman2_put"/>
    <property type="match status" value="1"/>
</dbReference>
<evidence type="ECO:0000313" key="9">
    <source>
        <dbReference type="Proteomes" id="UP001292216"/>
    </source>
</evidence>
<dbReference type="PANTHER" id="PTHR12143">
    <property type="entry name" value="PEPTIDE N-GLYCANASE PNGASE -RELATED"/>
    <property type="match status" value="1"/>
</dbReference>
<dbReference type="RefSeq" id="WP_323078590.1">
    <property type="nucleotide sequence ID" value="NZ_CBCSKM010000002.1"/>
</dbReference>
<comment type="similarity">
    <text evidence="1">Belongs to the glycosyl hydrolase 32 family.</text>
</comment>
<dbReference type="InterPro" id="IPR005887">
    <property type="entry name" value="GH92_a_mannosidase_put"/>
</dbReference>